<reference evidence="1 2" key="2">
    <citation type="submission" date="2018-11" db="EMBL/GenBank/DDBJ databases">
        <authorList>
            <consortium name="Pathogen Informatics"/>
        </authorList>
    </citation>
    <scope>NUCLEOTIDE SEQUENCE [LARGE SCALE GENOMIC DNA]</scope>
    <source>
        <strain evidence="1">Dakar</strain>
        <strain evidence="2">Dakar, Senegal</strain>
    </source>
</reference>
<name>A0A183JVB0_9TREM</name>
<keyword evidence="2" id="KW-1185">Reference proteome</keyword>
<gene>
    <name evidence="1" type="ORF">SCUD_LOCUS6654</name>
</gene>
<dbReference type="EMBL" id="UZAK01015927">
    <property type="protein sequence ID" value="VDP06169.1"/>
    <property type="molecule type" value="Genomic_DNA"/>
</dbReference>
<evidence type="ECO:0000313" key="3">
    <source>
        <dbReference type="WBParaSite" id="SCUD_0000665401-mRNA-1"/>
    </source>
</evidence>
<evidence type="ECO:0000313" key="2">
    <source>
        <dbReference type="Proteomes" id="UP000279833"/>
    </source>
</evidence>
<dbReference type="Proteomes" id="UP000279833">
    <property type="component" value="Unassembled WGS sequence"/>
</dbReference>
<protein>
    <submittedName>
        <fullName evidence="1 3">Uncharacterized protein</fullName>
    </submittedName>
</protein>
<reference evidence="3" key="1">
    <citation type="submission" date="2016-06" db="UniProtKB">
        <authorList>
            <consortium name="WormBaseParasite"/>
        </authorList>
    </citation>
    <scope>IDENTIFICATION</scope>
</reference>
<accession>A0A183JVB0</accession>
<dbReference type="WBParaSite" id="SCUD_0000665401-mRNA-1">
    <property type="protein sequence ID" value="SCUD_0000665401-mRNA-1"/>
    <property type="gene ID" value="SCUD_0000665401"/>
</dbReference>
<sequence length="62" mass="7018">MFQTTETDFSSSAVGKLNRDRVHLLINIYDACLEFELKDPLGCGVTHINSNNNLQSQFTNQK</sequence>
<evidence type="ECO:0000313" key="1">
    <source>
        <dbReference type="EMBL" id="VDP06169.1"/>
    </source>
</evidence>
<organism evidence="3">
    <name type="scientific">Schistosoma curassoni</name>
    <dbReference type="NCBI Taxonomy" id="6186"/>
    <lineage>
        <taxon>Eukaryota</taxon>
        <taxon>Metazoa</taxon>
        <taxon>Spiralia</taxon>
        <taxon>Lophotrochozoa</taxon>
        <taxon>Platyhelminthes</taxon>
        <taxon>Trematoda</taxon>
        <taxon>Digenea</taxon>
        <taxon>Strigeidida</taxon>
        <taxon>Schistosomatoidea</taxon>
        <taxon>Schistosomatidae</taxon>
        <taxon>Schistosoma</taxon>
    </lineage>
</organism>
<dbReference type="AlphaFoldDB" id="A0A183JVB0"/>
<proteinExistence type="predicted"/>